<protein>
    <recommendedName>
        <fullName evidence="3">Glycosyltransferase family 1 protein</fullName>
    </recommendedName>
</protein>
<dbReference type="RefSeq" id="WP_378112739.1">
    <property type="nucleotide sequence ID" value="NZ_JBHSNC010000047.1"/>
</dbReference>
<accession>A0ABW0R120</accession>
<keyword evidence="2" id="KW-1185">Reference proteome</keyword>
<evidence type="ECO:0000313" key="2">
    <source>
        <dbReference type="Proteomes" id="UP001596108"/>
    </source>
</evidence>
<evidence type="ECO:0008006" key="3">
    <source>
        <dbReference type="Google" id="ProtNLM"/>
    </source>
</evidence>
<reference evidence="2" key="1">
    <citation type="journal article" date="2019" name="Int. J. Syst. Evol. Microbiol.">
        <title>The Global Catalogue of Microorganisms (GCM) 10K type strain sequencing project: providing services to taxonomists for standard genome sequencing and annotation.</title>
        <authorList>
            <consortium name="The Broad Institute Genomics Platform"/>
            <consortium name="The Broad Institute Genome Sequencing Center for Infectious Disease"/>
            <person name="Wu L."/>
            <person name="Ma J."/>
        </authorList>
    </citation>
    <scope>NUCLEOTIDE SEQUENCE [LARGE SCALE GENOMIC DNA]</scope>
    <source>
        <strain evidence="2">CGMCC 1.18578</strain>
    </source>
</reference>
<proteinExistence type="predicted"/>
<evidence type="ECO:0000313" key="1">
    <source>
        <dbReference type="EMBL" id="MFC5530796.1"/>
    </source>
</evidence>
<dbReference type="Proteomes" id="UP001596108">
    <property type="component" value="Unassembled WGS sequence"/>
</dbReference>
<sequence>MYAKPFVLADFHHSSLLQSLIMLFEGRIGGSLFRPIGTEWYTHGLWRMSTHPNVVDQFLGVDEATPIITSETLPDLTYPSIYSYQDAGFSHKGITLEAFYRMPMDIVIASIPEHIEPFRHLCNTHPNKPKLIFQIGNSWTVKDKHVRNVMASAIVDEVPSNVHFIRYHQEFDLSVFSPDFSYPDRNINSLINCFATAGHFSSDWKLFEQVEQLMPDWAFRSFGGECRDGNAEGPTGVAERISEARFIWHTKNGGDGYGHVIYNSAAIARPLIVKMEYYKDQMGKELMTDGKTCVAIDGLSPEEIVQKIVFYSDEKRYAALCKNIHSNFKAKVDFNSEAKALQKFIKQLK</sequence>
<comment type="caution">
    <text evidence="1">The sequence shown here is derived from an EMBL/GenBank/DDBJ whole genome shotgun (WGS) entry which is preliminary data.</text>
</comment>
<dbReference type="EMBL" id="JBHSNC010000047">
    <property type="protein sequence ID" value="MFC5530796.1"/>
    <property type="molecule type" value="Genomic_DNA"/>
</dbReference>
<gene>
    <name evidence="1" type="ORF">ACFPQ4_15305</name>
</gene>
<organism evidence="1 2">
    <name type="scientific">Cohnella yongneupensis</name>
    <dbReference type="NCBI Taxonomy" id="425006"/>
    <lineage>
        <taxon>Bacteria</taxon>
        <taxon>Bacillati</taxon>
        <taxon>Bacillota</taxon>
        <taxon>Bacilli</taxon>
        <taxon>Bacillales</taxon>
        <taxon>Paenibacillaceae</taxon>
        <taxon>Cohnella</taxon>
    </lineage>
</organism>
<name>A0ABW0R120_9BACL</name>